<dbReference type="Proteomes" id="UP001179952">
    <property type="component" value="Unassembled WGS sequence"/>
</dbReference>
<dbReference type="InterPro" id="IPR004314">
    <property type="entry name" value="Neprosin"/>
</dbReference>
<feature type="domain" description="Neprosin PEP catalytic" evidence="1">
    <location>
        <begin position="63"/>
        <end position="286"/>
    </location>
</feature>
<accession>A0AAV9A932</accession>
<reference evidence="2" key="1">
    <citation type="journal article" date="2023" name="Nat. Commun.">
        <title>Diploid and tetraploid genomes of Acorus and the evolution of monocots.</title>
        <authorList>
            <person name="Ma L."/>
            <person name="Liu K.W."/>
            <person name="Li Z."/>
            <person name="Hsiao Y.Y."/>
            <person name="Qi Y."/>
            <person name="Fu T."/>
            <person name="Tang G.D."/>
            <person name="Zhang D."/>
            <person name="Sun W.H."/>
            <person name="Liu D.K."/>
            <person name="Li Y."/>
            <person name="Chen G.Z."/>
            <person name="Liu X.D."/>
            <person name="Liao X.Y."/>
            <person name="Jiang Y.T."/>
            <person name="Yu X."/>
            <person name="Hao Y."/>
            <person name="Huang J."/>
            <person name="Zhao X.W."/>
            <person name="Ke S."/>
            <person name="Chen Y.Y."/>
            <person name="Wu W.L."/>
            <person name="Hsu J.L."/>
            <person name="Lin Y.F."/>
            <person name="Huang M.D."/>
            <person name="Li C.Y."/>
            <person name="Huang L."/>
            <person name="Wang Z.W."/>
            <person name="Zhao X."/>
            <person name="Zhong W.Y."/>
            <person name="Peng D.H."/>
            <person name="Ahmad S."/>
            <person name="Lan S."/>
            <person name="Zhang J.S."/>
            <person name="Tsai W.C."/>
            <person name="Van de Peer Y."/>
            <person name="Liu Z.J."/>
        </authorList>
    </citation>
    <scope>NUCLEOTIDE SEQUENCE</scope>
    <source>
        <strain evidence="2">SCP</strain>
    </source>
</reference>
<reference evidence="2" key="2">
    <citation type="submission" date="2023-06" db="EMBL/GenBank/DDBJ databases">
        <authorList>
            <person name="Ma L."/>
            <person name="Liu K.-W."/>
            <person name="Li Z."/>
            <person name="Hsiao Y.-Y."/>
            <person name="Qi Y."/>
            <person name="Fu T."/>
            <person name="Tang G."/>
            <person name="Zhang D."/>
            <person name="Sun W.-H."/>
            <person name="Liu D.-K."/>
            <person name="Li Y."/>
            <person name="Chen G.-Z."/>
            <person name="Liu X.-D."/>
            <person name="Liao X.-Y."/>
            <person name="Jiang Y.-T."/>
            <person name="Yu X."/>
            <person name="Hao Y."/>
            <person name="Huang J."/>
            <person name="Zhao X.-W."/>
            <person name="Ke S."/>
            <person name="Chen Y.-Y."/>
            <person name="Wu W.-L."/>
            <person name="Hsu J.-L."/>
            <person name="Lin Y.-F."/>
            <person name="Huang M.-D."/>
            <person name="Li C.-Y."/>
            <person name="Huang L."/>
            <person name="Wang Z.-W."/>
            <person name="Zhao X."/>
            <person name="Zhong W.-Y."/>
            <person name="Peng D.-H."/>
            <person name="Ahmad S."/>
            <person name="Lan S."/>
            <person name="Zhang J.-S."/>
            <person name="Tsai W.-C."/>
            <person name="Van De Peer Y."/>
            <person name="Liu Z.-J."/>
        </authorList>
    </citation>
    <scope>NUCLEOTIDE SEQUENCE</scope>
    <source>
        <strain evidence="2">SCP</strain>
        <tissue evidence="2">Leaves</tissue>
    </source>
</reference>
<comment type="caution">
    <text evidence="2">The sequence shown here is derived from an EMBL/GenBank/DDBJ whole genome shotgun (WGS) entry which is preliminary data.</text>
</comment>
<dbReference type="Gene3D" id="3.90.1320.10">
    <property type="entry name" value="Outer-capsid protein sigma 3, large lobe"/>
    <property type="match status" value="1"/>
</dbReference>
<name>A0AAV9A932_ACOGR</name>
<gene>
    <name evidence="2" type="ORF">QJS04_geneDACA019070</name>
</gene>
<dbReference type="PANTHER" id="PTHR31589">
    <property type="entry name" value="PROTEIN, PUTATIVE (DUF239)-RELATED-RELATED"/>
    <property type="match status" value="1"/>
</dbReference>
<evidence type="ECO:0000313" key="3">
    <source>
        <dbReference type="Proteomes" id="UP001179952"/>
    </source>
</evidence>
<dbReference type="PROSITE" id="PS52045">
    <property type="entry name" value="NEPROSIN_PEP_CD"/>
    <property type="match status" value="1"/>
</dbReference>
<evidence type="ECO:0000313" key="2">
    <source>
        <dbReference type="EMBL" id="KAK1260556.1"/>
    </source>
</evidence>
<keyword evidence="3" id="KW-1185">Reference proteome</keyword>
<protein>
    <recommendedName>
        <fullName evidence="1">Neprosin PEP catalytic domain-containing protein</fullName>
    </recommendedName>
</protein>
<dbReference type="EMBL" id="JAUJYN010000011">
    <property type="protein sequence ID" value="KAK1260556.1"/>
    <property type="molecule type" value="Genomic_DNA"/>
</dbReference>
<dbReference type="AlphaFoldDB" id="A0AAV9A932"/>
<evidence type="ECO:0000259" key="1">
    <source>
        <dbReference type="PROSITE" id="PS52045"/>
    </source>
</evidence>
<proteinExistence type="predicted"/>
<dbReference type="PANTHER" id="PTHR31589:SF223">
    <property type="entry name" value="PROTEIN, PUTATIVE (DUF239)-RELATED"/>
    <property type="match status" value="1"/>
</dbReference>
<dbReference type="Pfam" id="PF03080">
    <property type="entry name" value="Neprosin"/>
    <property type="match status" value="1"/>
</dbReference>
<organism evidence="2 3">
    <name type="scientific">Acorus gramineus</name>
    <name type="common">Dwarf sweet flag</name>
    <dbReference type="NCBI Taxonomy" id="55184"/>
    <lineage>
        <taxon>Eukaryota</taxon>
        <taxon>Viridiplantae</taxon>
        <taxon>Streptophyta</taxon>
        <taxon>Embryophyta</taxon>
        <taxon>Tracheophyta</taxon>
        <taxon>Spermatophyta</taxon>
        <taxon>Magnoliopsida</taxon>
        <taxon>Liliopsida</taxon>
        <taxon>Acoraceae</taxon>
        <taxon>Acorus</taxon>
    </lineage>
</organism>
<dbReference type="InterPro" id="IPR053168">
    <property type="entry name" value="Glutamic_endopeptidase"/>
</dbReference>
<sequence length="286" mass="31384">MKMKPSYISKKINGGSSSGANAFQVDNGNIGCPSGTVPILRTTKEDLVRARSISNSIYDQRKNISSNSDPPVLNHYTILRRLPGEYHGVQASITVYGLTNVLADQLSATAVWVLNSANGSFEAITTGWHVFPKINGDAKTRFFTFWTSNGYKQGCHNLQCPGFVQVSTKVHPGAVVSPLSEVGGTRYFFTLFVSQNLDAGYAMSGPDVWNTEKQSDLPGFYGEDQLLIEGQPRGHVYSFGGPGGYKQEKFSIFYYIVMLFGTEECESNLSTASQQNIPKLSDKRCE</sequence>